<evidence type="ECO:0000313" key="3">
    <source>
        <dbReference type="EMBL" id="TQK76247.1"/>
    </source>
</evidence>
<dbReference type="AlphaFoldDB" id="A0A542SPQ5"/>
<keyword evidence="2" id="KW-0812">Transmembrane</keyword>
<evidence type="ECO:0000256" key="1">
    <source>
        <dbReference type="SAM" id="MobiDB-lite"/>
    </source>
</evidence>
<feature type="compositionally biased region" description="Polar residues" evidence="1">
    <location>
        <begin position="113"/>
        <end position="124"/>
    </location>
</feature>
<dbReference type="Pfam" id="PF10066">
    <property type="entry name" value="DUF2304"/>
    <property type="match status" value="1"/>
</dbReference>
<sequence>MWIKVLLLIAIMAVAFALTRATVGVRRQALRRLLLAFFVVAAALSVLFPGALTRIANLVGVGRGTDLLLYALVIAFLSYVATSYRRTSAQSRQIVALAREIALLRAQIDPRNLHNSSTSRSQRVPPNCDSRQYDSEL</sequence>
<dbReference type="EMBL" id="VFNV01000001">
    <property type="protein sequence ID" value="TQK76247.1"/>
    <property type="molecule type" value="Genomic_DNA"/>
</dbReference>
<gene>
    <name evidence="3" type="ORF">FB389_0907</name>
</gene>
<reference evidence="3 4" key="1">
    <citation type="submission" date="2019-06" db="EMBL/GenBank/DDBJ databases">
        <title>Sequencing the genomes of 1000 actinobacteria strains.</title>
        <authorList>
            <person name="Klenk H.-P."/>
        </authorList>
    </citation>
    <scope>NUCLEOTIDE SEQUENCE [LARGE SCALE GENOMIC DNA]</scope>
    <source>
        <strain evidence="3 4">DSM 10596</strain>
    </source>
</reference>
<protein>
    <recommendedName>
        <fullName evidence="5">DUF2304 domain-containing protein</fullName>
    </recommendedName>
</protein>
<keyword evidence="2" id="KW-1133">Transmembrane helix</keyword>
<keyword evidence="4" id="KW-1185">Reference proteome</keyword>
<feature type="transmembrane region" description="Helical" evidence="2">
    <location>
        <begin position="31"/>
        <end position="55"/>
    </location>
</feature>
<evidence type="ECO:0008006" key="5">
    <source>
        <dbReference type="Google" id="ProtNLM"/>
    </source>
</evidence>
<feature type="transmembrane region" description="Helical" evidence="2">
    <location>
        <begin position="67"/>
        <end position="84"/>
    </location>
</feature>
<evidence type="ECO:0000313" key="4">
    <source>
        <dbReference type="Proteomes" id="UP000316181"/>
    </source>
</evidence>
<organism evidence="3 4">
    <name type="scientific">Rarobacter incanus</name>
    <dbReference type="NCBI Taxonomy" id="153494"/>
    <lineage>
        <taxon>Bacteria</taxon>
        <taxon>Bacillati</taxon>
        <taxon>Actinomycetota</taxon>
        <taxon>Actinomycetes</taxon>
        <taxon>Micrococcales</taxon>
        <taxon>Rarobacteraceae</taxon>
        <taxon>Rarobacter</taxon>
    </lineage>
</organism>
<name>A0A542SPQ5_9MICO</name>
<evidence type="ECO:0000256" key="2">
    <source>
        <dbReference type="SAM" id="Phobius"/>
    </source>
</evidence>
<dbReference type="OrthoDB" id="8904808at2"/>
<dbReference type="RefSeq" id="WP_142111555.1">
    <property type="nucleotide sequence ID" value="NZ_BAAATB010000002.1"/>
</dbReference>
<dbReference type="Proteomes" id="UP000316181">
    <property type="component" value="Unassembled WGS sequence"/>
</dbReference>
<accession>A0A542SPQ5</accession>
<proteinExistence type="predicted"/>
<comment type="caution">
    <text evidence="3">The sequence shown here is derived from an EMBL/GenBank/DDBJ whole genome shotgun (WGS) entry which is preliminary data.</text>
</comment>
<dbReference type="InterPro" id="IPR019277">
    <property type="entry name" value="DUF2304"/>
</dbReference>
<feature type="region of interest" description="Disordered" evidence="1">
    <location>
        <begin position="112"/>
        <end position="137"/>
    </location>
</feature>
<keyword evidence="2" id="KW-0472">Membrane</keyword>